<dbReference type="InterPro" id="IPR051679">
    <property type="entry name" value="DASS-Related_Transporters"/>
</dbReference>
<dbReference type="InterPro" id="IPR006037">
    <property type="entry name" value="RCK_C"/>
</dbReference>
<organism evidence="9 10">
    <name type="scientific">Fulvitalea axinellae</name>
    <dbReference type="NCBI Taxonomy" id="1182444"/>
    <lineage>
        <taxon>Bacteria</taxon>
        <taxon>Pseudomonadati</taxon>
        <taxon>Bacteroidota</taxon>
        <taxon>Cytophagia</taxon>
        <taxon>Cytophagales</taxon>
        <taxon>Persicobacteraceae</taxon>
        <taxon>Fulvitalea</taxon>
    </lineage>
</organism>
<dbReference type="KEGG" id="fax:FUAX_12820"/>
<feature type="transmembrane region" description="Helical" evidence="7">
    <location>
        <begin position="410"/>
        <end position="438"/>
    </location>
</feature>
<dbReference type="InterPro" id="IPR004680">
    <property type="entry name" value="Cit_transptr-like_dom"/>
</dbReference>
<feature type="transmembrane region" description="Helical" evidence="7">
    <location>
        <begin position="189"/>
        <end position="210"/>
    </location>
</feature>
<dbReference type="PROSITE" id="PS51202">
    <property type="entry name" value="RCK_C"/>
    <property type="match status" value="2"/>
</dbReference>
<sequence length="605" mass="66183">MSSASIPVEITQFFGNYQPIIVAITLGLLFFSLFKEIIRPSLSFVCAVLTFMITGIINEREVTAGLSNGPIISVLFLIIITFGLKKNFNVEKTFNRAFDRGQSYHSFLFRMMSKVALLSSIINNTPVVALLTPYVYDWGRRNNISPSKLLIPLSYATIMGGMLTIIGTSTTMVMNGLMVEQGAPEINSYYLLIIGLMVLFTGLTFLTIFAGKLLPDHQDALEQFNENKREYLIETALKPNSKIIGKTVSEASLRNLKGVYLVEIIRKDRIISPVGPEEKIKSHDRLIFAGETSKVTELLEKEIGLTLPSYSQNFTDHISVLEAVVGNNSGLINSTPKEVSFRERYDAAVIAIHRHGQKLSGKIGNIPLQAGDLLLLYAGPNFYSKLDFYRDIHPLSKIREINRLGKPKSIGIAIVSAFFFAMAALGFVKLHIALLFIFTTMGFMKMISIEDMKNALDIDLAAILICSIAIGTAITNSGLGEIVAQATISALQPYGNISILLGLMLITTFLTSIVSNVGAVSIVFPIAYALSAKLGTDGMPLYMGIAFAASAAFLTPIGYQTNLIVYGPGGYRFKDFFKIGLPTTLIYLATAVLGILLLYGDSFLG</sequence>
<feature type="transmembrane region" description="Helical" evidence="7">
    <location>
        <begin position="499"/>
        <end position="529"/>
    </location>
</feature>
<evidence type="ECO:0000313" key="10">
    <source>
        <dbReference type="Proteomes" id="UP001348817"/>
    </source>
</evidence>
<reference evidence="9 10" key="1">
    <citation type="submission" date="2021-12" db="EMBL/GenBank/DDBJ databases">
        <title>Genome sequencing of bacteria with rrn-lacking chromosome and rrn-plasmid.</title>
        <authorList>
            <person name="Anda M."/>
            <person name="Iwasaki W."/>
        </authorList>
    </citation>
    <scope>NUCLEOTIDE SEQUENCE [LARGE SCALE GENOMIC DNA]</scope>
    <source>
        <strain evidence="9 10">DSM 100852</strain>
    </source>
</reference>
<proteinExistence type="predicted"/>
<evidence type="ECO:0000259" key="8">
    <source>
        <dbReference type="PROSITE" id="PS51202"/>
    </source>
</evidence>
<comment type="subcellular location">
    <subcellularLocation>
        <location evidence="1">Membrane</location>
        <topology evidence="1">Multi-pass membrane protein</topology>
    </subcellularLocation>
</comment>
<evidence type="ECO:0000256" key="7">
    <source>
        <dbReference type="SAM" id="Phobius"/>
    </source>
</evidence>
<feature type="transmembrane region" description="Helical" evidence="7">
    <location>
        <begin position="41"/>
        <end position="58"/>
    </location>
</feature>
<feature type="transmembrane region" description="Helical" evidence="7">
    <location>
        <begin position="541"/>
        <end position="559"/>
    </location>
</feature>
<feature type="transmembrane region" description="Helical" evidence="7">
    <location>
        <begin position="64"/>
        <end position="84"/>
    </location>
</feature>
<keyword evidence="10" id="KW-1185">Reference proteome</keyword>
<accession>A0AAU9D993</accession>
<keyword evidence="3 7" id="KW-0812">Transmembrane</keyword>
<evidence type="ECO:0000256" key="5">
    <source>
        <dbReference type="ARBA" id="ARBA00022989"/>
    </source>
</evidence>
<dbReference type="GO" id="GO:0008324">
    <property type="term" value="F:monoatomic cation transmembrane transporter activity"/>
    <property type="evidence" value="ECO:0007669"/>
    <property type="project" value="InterPro"/>
</dbReference>
<evidence type="ECO:0000313" key="9">
    <source>
        <dbReference type="EMBL" id="BDD08850.1"/>
    </source>
</evidence>
<feature type="domain" description="RCK C-terminal" evidence="8">
    <location>
        <begin position="307"/>
        <end position="392"/>
    </location>
</feature>
<keyword evidence="6 7" id="KW-0472">Membrane</keyword>
<dbReference type="RefSeq" id="WP_338394083.1">
    <property type="nucleotide sequence ID" value="NZ_AP025314.1"/>
</dbReference>
<feature type="domain" description="RCK C-terminal" evidence="8">
    <location>
        <begin position="219"/>
        <end position="304"/>
    </location>
</feature>
<dbReference type="Proteomes" id="UP001348817">
    <property type="component" value="Chromosome"/>
</dbReference>
<dbReference type="GO" id="GO:0005886">
    <property type="term" value="C:plasma membrane"/>
    <property type="evidence" value="ECO:0007669"/>
    <property type="project" value="TreeGrafter"/>
</dbReference>
<protein>
    <submittedName>
        <fullName evidence="9">Sodium:sulfate symporter</fullName>
    </submittedName>
</protein>
<dbReference type="AlphaFoldDB" id="A0AAU9D993"/>
<keyword evidence="2" id="KW-0813">Transport</keyword>
<dbReference type="InterPro" id="IPR036721">
    <property type="entry name" value="RCK_C_sf"/>
</dbReference>
<feature type="transmembrane region" description="Helical" evidence="7">
    <location>
        <begin position="579"/>
        <end position="599"/>
    </location>
</feature>
<evidence type="ECO:0000256" key="1">
    <source>
        <dbReference type="ARBA" id="ARBA00004141"/>
    </source>
</evidence>
<dbReference type="InterPro" id="IPR031312">
    <property type="entry name" value="Na/sul_symport_CS"/>
</dbReference>
<dbReference type="Pfam" id="PF02080">
    <property type="entry name" value="TrkA_C"/>
    <property type="match status" value="2"/>
</dbReference>
<keyword evidence="4" id="KW-0677">Repeat</keyword>
<evidence type="ECO:0000256" key="2">
    <source>
        <dbReference type="ARBA" id="ARBA00022448"/>
    </source>
</evidence>
<dbReference type="PANTHER" id="PTHR43652:SF2">
    <property type="entry name" value="BASIC AMINO ACID ANTIPORTER YFCC-RELATED"/>
    <property type="match status" value="1"/>
</dbReference>
<evidence type="ECO:0000256" key="4">
    <source>
        <dbReference type="ARBA" id="ARBA00022737"/>
    </source>
</evidence>
<feature type="transmembrane region" description="Helical" evidence="7">
    <location>
        <begin position="156"/>
        <end position="177"/>
    </location>
</feature>
<evidence type="ECO:0000256" key="3">
    <source>
        <dbReference type="ARBA" id="ARBA00022692"/>
    </source>
</evidence>
<dbReference type="Pfam" id="PF03600">
    <property type="entry name" value="CitMHS"/>
    <property type="match status" value="2"/>
</dbReference>
<dbReference type="Gene3D" id="3.30.70.1450">
    <property type="entry name" value="Regulator of K+ conductance, C-terminal domain"/>
    <property type="match status" value="2"/>
</dbReference>
<dbReference type="PROSITE" id="PS01271">
    <property type="entry name" value="NA_SULFATE"/>
    <property type="match status" value="1"/>
</dbReference>
<gene>
    <name evidence="9" type="ORF">FUAX_12820</name>
</gene>
<keyword evidence="5 7" id="KW-1133">Transmembrane helix</keyword>
<feature type="transmembrane region" description="Helical" evidence="7">
    <location>
        <begin position="17"/>
        <end position="34"/>
    </location>
</feature>
<dbReference type="SUPFAM" id="SSF116726">
    <property type="entry name" value="TrkA C-terminal domain-like"/>
    <property type="match status" value="2"/>
</dbReference>
<dbReference type="PANTHER" id="PTHR43652">
    <property type="entry name" value="BASIC AMINO ACID ANTIPORTER YFCC-RELATED"/>
    <property type="match status" value="1"/>
</dbReference>
<dbReference type="EMBL" id="AP025314">
    <property type="protein sequence ID" value="BDD08850.1"/>
    <property type="molecule type" value="Genomic_DNA"/>
</dbReference>
<feature type="transmembrane region" description="Helical" evidence="7">
    <location>
        <begin position="458"/>
        <end position="479"/>
    </location>
</feature>
<evidence type="ECO:0000256" key="6">
    <source>
        <dbReference type="ARBA" id="ARBA00023136"/>
    </source>
</evidence>
<dbReference type="GO" id="GO:0006813">
    <property type="term" value="P:potassium ion transport"/>
    <property type="evidence" value="ECO:0007669"/>
    <property type="project" value="InterPro"/>
</dbReference>
<name>A0AAU9D993_9BACT</name>